<organism evidence="5 6">
    <name type="scientific">Kitasatospora purpeofusca</name>
    <dbReference type="NCBI Taxonomy" id="67352"/>
    <lineage>
        <taxon>Bacteria</taxon>
        <taxon>Bacillati</taxon>
        <taxon>Actinomycetota</taxon>
        <taxon>Actinomycetes</taxon>
        <taxon>Kitasatosporales</taxon>
        <taxon>Streptomycetaceae</taxon>
        <taxon>Kitasatospora</taxon>
    </lineage>
</organism>
<dbReference type="CDD" id="cd07043">
    <property type="entry name" value="STAS_anti-anti-sigma_factors"/>
    <property type="match status" value="1"/>
</dbReference>
<evidence type="ECO:0000313" key="5">
    <source>
        <dbReference type="EMBL" id="WUQ88615.1"/>
    </source>
</evidence>
<reference evidence="5" key="1">
    <citation type="submission" date="2022-10" db="EMBL/GenBank/DDBJ databases">
        <title>The complete genomes of actinobacterial strains from the NBC collection.</title>
        <authorList>
            <person name="Joergensen T.S."/>
            <person name="Alvarez Arevalo M."/>
            <person name="Sterndorff E.B."/>
            <person name="Faurdal D."/>
            <person name="Vuksanovic O."/>
            <person name="Mourched A.-S."/>
            <person name="Charusanti P."/>
            <person name="Shaw S."/>
            <person name="Blin K."/>
            <person name="Weber T."/>
        </authorList>
    </citation>
    <scope>NUCLEOTIDE SEQUENCE</scope>
    <source>
        <strain evidence="5">NBC_00222</strain>
    </source>
</reference>
<accession>A0ABZ1UBR2</accession>
<dbReference type="RefSeq" id="WP_328959146.1">
    <property type="nucleotide sequence ID" value="NZ_CP108110.1"/>
</dbReference>
<proteinExistence type="inferred from homology"/>
<evidence type="ECO:0000259" key="4">
    <source>
        <dbReference type="PROSITE" id="PS50801"/>
    </source>
</evidence>
<gene>
    <name evidence="5" type="ORF">OHA16_02150</name>
</gene>
<comment type="similarity">
    <text evidence="1 2">Belongs to the anti-sigma-factor antagonist family.</text>
</comment>
<name>A0ABZ1UBR2_9ACTN</name>
<dbReference type="NCBIfam" id="TIGR00377">
    <property type="entry name" value="ant_ant_sig"/>
    <property type="match status" value="1"/>
</dbReference>
<dbReference type="Gene3D" id="3.30.750.24">
    <property type="entry name" value="STAS domain"/>
    <property type="match status" value="1"/>
</dbReference>
<evidence type="ECO:0000256" key="2">
    <source>
        <dbReference type="RuleBase" id="RU003749"/>
    </source>
</evidence>
<sequence length="168" mass="17816">MPVPRPASARRGVAAPGPLSDIAGPRMTIRLTFHRRGRCLAMVSGEVDLDVAPHFSRTLAAALRASTTGLDVVMQNVPFCDCCGLNALLELRLQAEDAGKDLVLAAASPQVLRLLELTGTAELFGPRDGARPDHEPPRPDAGQPLLERPPGERPPGAAHLSTGGRRRV</sequence>
<dbReference type="Proteomes" id="UP001432222">
    <property type="component" value="Chromosome"/>
</dbReference>
<feature type="domain" description="STAS" evidence="4">
    <location>
        <begin position="43"/>
        <end position="119"/>
    </location>
</feature>
<dbReference type="PROSITE" id="PS50801">
    <property type="entry name" value="STAS"/>
    <property type="match status" value="1"/>
</dbReference>
<dbReference type="Pfam" id="PF13466">
    <property type="entry name" value="STAS_2"/>
    <property type="match status" value="1"/>
</dbReference>
<dbReference type="PANTHER" id="PTHR33495">
    <property type="entry name" value="ANTI-SIGMA FACTOR ANTAGONIST TM_1081-RELATED-RELATED"/>
    <property type="match status" value="1"/>
</dbReference>
<feature type="compositionally biased region" description="Low complexity" evidence="3">
    <location>
        <begin position="144"/>
        <end position="158"/>
    </location>
</feature>
<feature type="region of interest" description="Disordered" evidence="3">
    <location>
        <begin position="123"/>
        <end position="168"/>
    </location>
</feature>
<evidence type="ECO:0000313" key="6">
    <source>
        <dbReference type="Proteomes" id="UP001432222"/>
    </source>
</evidence>
<dbReference type="SUPFAM" id="SSF52091">
    <property type="entry name" value="SpoIIaa-like"/>
    <property type="match status" value="1"/>
</dbReference>
<evidence type="ECO:0000256" key="3">
    <source>
        <dbReference type="SAM" id="MobiDB-lite"/>
    </source>
</evidence>
<dbReference type="InterPro" id="IPR036513">
    <property type="entry name" value="STAS_dom_sf"/>
</dbReference>
<keyword evidence="6" id="KW-1185">Reference proteome</keyword>
<feature type="compositionally biased region" description="Basic and acidic residues" evidence="3">
    <location>
        <begin position="128"/>
        <end position="138"/>
    </location>
</feature>
<dbReference type="EMBL" id="CP108110">
    <property type="protein sequence ID" value="WUQ88615.1"/>
    <property type="molecule type" value="Genomic_DNA"/>
</dbReference>
<evidence type="ECO:0000256" key="1">
    <source>
        <dbReference type="ARBA" id="ARBA00009013"/>
    </source>
</evidence>
<protein>
    <recommendedName>
        <fullName evidence="2">Anti-sigma factor antagonist</fullName>
    </recommendedName>
</protein>
<dbReference type="PANTHER" id="PTHR33495:SF2">
    <property type="entry name" value="ANTI-SIGMA FACTOR ANTAGONIST TM_1081-RELATED"/>
    <property type="match status" value="1"/>
</dbReference>
<dbReference type="InterPro" id="IPR003658">
    <property type="entry name" value="Anti-sigma_ant"/>
</dbReference>
<dbReference type="InterPro" id="IPR058548">
    <property type="entry name" value="MlaB-like_STAS"/>
</dbReference>
<dbReference type="InterPro" id="IPR002645">
    <property type="entry name" value="STAS_dom"/>
</dbReference>